<gene>
    <name evidence="2" type="ORF">OBRU01_14843</name>
</gene>
<evidence type="ECO:0000256" key="1">
    <source>
        <dbReference type="SAM" id="MobiDB-lite"/>
    </source>
</evidence>
<comment type="caution">
    <text evidence="2">The sequence shown here is derived from an EMBL/GenBank/DDBJ whole genome shotgun (WGS) entry which is preliminary data.</text>
</comment>
<reference evidence="2 3" key="1">
    <citation type="journal article" date="2015" name="Genome Biol. Evol.">
        <title>The genome of winter moth (Operophtera brumata) provides a genomic perspective on sexual dimorphism and phenology.</title>
        <authorList>
            <person name="Derks M.F."/>
            <person name="Smit S."/>
            <person name="Salis L."/>
            <person name="Schijlen E."/>
            <person name="Bossers A."/>
            <person name="Mateman C."/>
            <person name="Pijl A.S."/>
            <person name="de Ridder D."/>
            <person name="Groenen M.A."/>
            <person name="Visser M.E."/>
            <person name="Megens H.J."/>
        </authorList>
    </citation>
    <scope>NUCLEOTIDE SEQUENCE [LARGE SCALE GENOMIC DNA]</scope>
    <source>
        <strain evidence="2">WM2013NL</strain>
        <tissue evidence="2">Head and thorax</tissue>
    </source>
</reference>
<dbReference type="Gene3D" id="3.30.420.10">
    <property type="entry name" value="Ribonuclease H-like superfamily/Ribonuclease H"/>
    <property type="match status" value="1"/>
</dbReference>
<dbReference type="InterPro" id="IPR036397">
    <property type="entry name" value="RNaseH_sf"/>
</dbReference>
<evidence type="ECO:0000313" key="2">
    <source>
        <dbReference type="EMBL" id="KOB70671.1"/>
    </source>
</evidence>
<feature type="region of interest" description="Disordered" evidence="1">
    <location>
        <begin position="408"/>
        <end position="457"/>
    </location>
</feature>
<dbReference type="Proteomes" id="UP000037510">
    <property type="component" value="Unassembled WGS sequence"/>
</dbReference>
<dbReference type="AlphaFoldDB" id="A0A0L7L5T9"/>
<dbReference type="PANTHER" id="PTHR33939">
    <property type="entry name" value="PROTEIN CBG22215"/>
    <property type="match status" value="1"/>
</dbReference>
<sequence>MPRRNVLRSQARQMVHDVLTFMKNEAQEGLQFDLKAVQKRTAAATGISERTVRRIAVVANVPGASMHEVFRTPGKKRAGKKKVTAISSSNLGVIKRCIHNFHNTEKELPTVKLLLRKLKQEVNFQGQDSSMRRILNDLGFKWKKTEDNRKVLIEHANIRQKRIEYLQAITKYRAEGRPAVFVDASYVDTTRTTEGTAKGSKKGERVMIVHAASDAGFLPNALLMFKAGTKSDDNKNYDKWLRTQLIPNLPENAVVVVSKAPYFNKSEDAAPTSTSKRFIMESWLLEKGIPYYSTMLKPQLYKLICTYKCGFKQYKIDGILNENNHPVMRLPPYHPDLNPLEMVWAALKDYVAGKTARSVEAAKQLVHQKIIEINDEVSVLCKKTKSTEEEYSQSDVVIDTLTDEITIHVSDNESDDETDEDSGSEDEPNDDSSSDEEVTSKEAEFMEVNISPEAILS</sequence>
<dbReference type="GO" id="GO:0003676">
    <property type="term" value="F:nucleic acid binding"/>
    <property type="evidence" value="ECO:0007669"/>
    <property type="project" value="InterPro"/>
</dbReference>
<proteinExistence type="predicted"/>
<evidence type="ECO:0008006" key="4">
    <source>
        <dbReference type="Google" id="ProtNLM"/>
    </source>
</evidence>
<name>A0A0L7L5T9_OPEBR</name>
<dbReference type="PANTHER" id="PTHR33939:SF1">
    <property type="entry name" value="DUF4371 DOMAIN-CONTAINING PROTEIN"/>
    <property type="match status" value="1"/>
</dbReference>
<dbReference type="EMBL" id="JTDY01002813">
    <property type="protein sequence ID" value="KOB70671.1"/>
    <property type="molecule type" value="Genomic_DNA"/>
</dbReference>
<keyword evidence="3" id="KW-1185">Reference proteome</keyword>
<organism evidence="2 3">
    <name type="scientific">Operophtera brumata</name>
    <name type="common">Winter moth</name>
    <name type="synonym">Phalaena brumata</name>
    <dbReference type="NCBI Taxonomy" id="104452"/>
    <lineage>
        <taxon>Eukaryota</taxon>
        <taxon>Metazoa</taxon>
        <taxon>Ecdysozoa</taxon>
        <taxon>Arthropoda</taxon>
        <taxon>Hexapoda</taxon>
        <taxon>Insecta</taxon>
        <taxon>Pterygota</taxon>
        <taxon>Neoptera</taxon>
        <taxon>Endopterygota</taxon>
        <taxon>Lepidoptera</taxon>
        <taxon>Glossata</taxon>
        <taxon>Ditrysia</taxon>
        <taxon>Geometroidea</taxon>
        <taxon>Geometridae</taxon>
        <taxon>Larentiinae</taxon>
        <taxon>Operophtera</taxon>
    </lineage>
</organism>
<feature type="compositionally biased region" description="Acidic residues" evidence="1">
    <location>
        <begin position="412"/>
        <end position="437"/>
    </location>
</feature>
<protein>
    <recommendedName>
        <fullName evidence="4">Tc1-like transposase DDE domain-containing protein</fullName>
    </recommendedName>
</protein>
<evidence type="ECO:0000313" key="3">
    <source>
        <dbReference type="Proteomes" id="UP000037510"/>
    </source>
</evidence>
<accession>A0A0L7L5T9</accession>